<reference evidence="3 4" key="1">
    <citation type="submission" date="2015-05" db="EMBL/GenBank/DDBJ databases">
        <title>Draft genome of Burkholderia cepacia LK29.</title>
        <authorList>
            <person name="Chan X.Y."/>
        </authorList>
    </citation>
    <scope>NUCLEOTIDE SEQUENCE [LARGE SCALE GENOMIC DNA]</scope>
    <source>
        <strain evidence="3 4">LK29</strain>
    </source>
</reference>
<sequence length="586" mass="61646">MENRQRDLPQQSEATRASDSRIDRRFKSAPPVPMVPPQYAASVSPLRPAVTRSRSAPSAVVEPQRDATDASASRIDRNFPDAPPVPMVPPQLAAGVRPLQPAVSHARSASSASAEPQRDAAGTPNSRIDRNFPNAPPVPIVPQRILADTPDESTETIETTDIPPTPIDTPAPGAEVQSTRARATTPPETTPSTDSIEQQEAQITEQVSLLRQLLSNTATTTGIGWTANVLHATAREGTIYYLATAIREVVGQLAAKNLEHVSEPVKVAVSASIVAGVGMLNALVAVQQRVNGRGNWMTRSAQASNIALLGAAAAIAGNTGGLGKATALLIKATEYSASLGAIGLFIRPADNRDPSLQHANGRAVFTNMVVYGVSQIPIFTLQGTGAAYSGTSEAALASSAKSAFGHFSAFAAANAAGEVINALVYPALTAFYDHLADGLRPALRAVQDVRLTTHVHVPFGKDVINNWAGREVVGGVTRNDVEDRATGSTLALESLFVILYPFLDVFSRAGPAAHLSPRDSDYLTNTIAGLSIGLMFVSYVFMTSMSPRRTVAALDPEAAPAEHAPPAATDEPGTVQQRPEDAATQR</sequence>
<comment type="caution">
    <text evidence="3">The sequence shown here is derived from an EMBL/GenBank/DDBJ whole genome shotgun (WGS) entry which is preliminary data.</text>
</comment>
<dbReference type="EMBL" id="LDWR01000096">
    <property type="protein sequence ID" value="KML43898.1"/>
    <property type="molecule type" value="Genomic_DNA"/>
</dbReference>
<evidence type="ECO:0000256" key="2">
    <source>
        <dbReference type="SAM" id="Phobius"/>
    </source>
</evidence>
<evidence type="ECO:0000256" key="1">
    <source>
        <dbReference type="SAM" id="MobiDB-lite"/>
    </source>
</evidence>
<keyword evidence="2" id="KW-0812">Transmembrane</keyword>
<feature type="compositionally biased region" description="Basic and acidic residues" evidence="1">
    <location>
        <begin position="63"/>
        <end position="79"/>
    </location>
</feature>
<feature type="compositionally biased region" description="Low complexity" evidence="1">
    <location>
        <begin position="178"/>
        <end position="193"/>
    </location>
</feature>
<protein>
    <submittedName>
        <fullName evidence="3">Uncharacterized protein</fullName>
    </submittedName>
</protein>
<proteinExistence type="predicted"/>
<organism evidence="3 4">
    <name type="scientific">Burkholderia cepacia</name>
    <name type="common">Pseudomonas cepacia</name>
    <dbReference type="NCBI Taxonomy" id="292"/>
    <lineage>
        <taxon>Bacteria</taxon>
        <taxon>Pseudomonadati</taxon>
        <taxon>Pseudomonadota</taxon>
        <taxon>Betaproteobacteria</taxon>
        <taxon>Burkholderiales</taxon>
        <taxon>Burkholderiaceae</taxon>
        <taxon>Burkholderia</taxon>
        <taxon>Burkholderia cepacia complex</taxon>
    </lineage>
</organism>
<feature type="region of interest" description="Disordered" evidence="1">
    <location>
        <begin position="553"/>
        <end position="586"/>
    </location>
</feature>
<feature type="compositionally biased region" description="Low complexity" evidence="1">
    <location>
        <begin position="102"/>
        <end position="114"/>
    </location>
</feature>
<evidence type="ECO:0000313" key="4">
    <source>
        <dbReference type="Proteomes" id="UP000036338"/>
    </source>
</evidence>
<feature type="region of interest" description="Disordered" evidence="1">
    <location>
        <begin position="1"/>
        <end position="199"/>
    </location>
</feature>
<feature type="transmembrane region" description="Helical" evidence="2">
    <location>
        <begin position="523"/>
        <end position="542"/>
    </location>
</feature>
<keyword evidence="2" id="KW-0472">Membrane</keyword>
<name>A0A0J5Z282_BURCE</name>
<accession>A0A0J5Z282</accession>
<gene>
    <name evidence="3" type="ORF">VL15_37470</name>
</gene>
<dbReference type="AlphaFoldDB" id="A0A0J5Z282"/>
<feature type="compositionally biased region" description="Basic and acidic residues" evidence="1">
    <location>
        <begin position="16"/>
        <end position="26"/>
    </location>
</feature>
<keyword evidence="2" id="KW-1133">Transmembrane helix</keyword>
<dbReference type="Proteomes" id="UP000036338">
    <property type="component" value="Unassembled WGS sequence"/>
</dbReference>
<feature type="compositionally biased region" description="Low complexity" evidence="1">
    <location>
        <begin position="553"/>
        <end position="572"/>
    </location>
</feature>
<dbReference type="PATRIC" id="fig|292.27.peg.8805"/>
<evidence type="ECO:0000313" key="3">
    <source>
        <dbReference type="EMBL" id="KML43898.1"/>
    </source>
</evidence>